<proteinExistence type="inferred from homology"/>
<comment type="similarity">
    <text evidence="1">Belongs to the E2F/DP family.</text>
</comment>
<dbReference type="Proteomes" id="UP000054937">
    <property type="component" value="Unassembled WGS sequence"/>
</dbReference>
<keyword evidence="1" id="KW-0805">Transcription regulation</keyword>
<keyword evidence="1" id="KW-0804">Transcription</keyword>
<comment type="subcellular location">
    <subcellularLocation>
        <location evidence="1">Nucleus</location>
    </subcellularLocation>
</comment>
<dbReference type="InterPro" id="IPR015648">
    <property type="entry name" value="Transcrpt_fac_DP"/>
</dbReference>
<dbReference type="OrthoDB" id="552115at2759"/>
<dbReference type="Gene3D" id="1.10.10.10">
    <property type="entry name" value="Winged helix-like DNA-binding domain superfamily/Winged helix DNA-binding domain"/>
    <property type="match status" value="1"/>
</dbReference>
<keyword evidence="1" id="KW-0539">Nucleus</keyword>
<name>A0A0V0QS96_PSEPJ</name>
<gene>
    <name evidence="3" type="ORF">PPERSA_06744</name>
</gene>
<dbReference type="InterPro" id="IPR003316">
    <property type="entry name" value="E2F_WHTH_DNA-bd_dom"/>
</dbReference>
<dbReference type="GO" id="GO:0000981">
    <property type="term" value="F:DNA-binding transcription factor activity, RNA polymerase II-specific"/>
    <property type="evidence" value="ECO:0007669"/>
    <property type="project" value="TreeGrafter"/>
</dbReference>
<dbReference type="AlphaFoldDB" id="A0A0V0QS96"/>
<dbReference type="InterPro" id="IPR055089">
    <property type="entry name" value="COP9_N"/>
</dbReference>
<feature type="domain" description="E2F/DP family winged-helix DNA-binding" evidence="2">
    <location>
        <begin position="1"/>
        <end position="47"/>
    </location>
</feature>
<accession>A0A0V0QS96</accession>
<organism evidence="3 4">
    <name type="scientific">Pseudocohnilembus persalinus</name>
    <name type="common">Ciliate</name>
    <dbReference type="NCBI Taxonomy" id="266149"/>
    <lineage>
        <taxon>Eukaryota</taxon>
        <taxon>Sar</taxon>
        <taxon>Alveolata</taxon>
        <taxon>Ciliophora</taxon>
        <taxon>Intramacronucleata</taxon>
        <taxon>Oligohymenophorea</taxon>
        <taxon>Scuticociliatia</taxon>
        <taxon>Philasterida</taxon>
        <taxon>Pseudocohnilembidae</taxon>
        <taxon>Pseudocohnilembus</taxon>
    </lineage>
</organism>
<protein>
    <recommendedName>
        <fullName evidence="2">E2F/DP family winged-helix DNA-binding domain-containing protein</fullName>
    </recommendedName>
</protein>
<dbReference type="PANTHER" id="PTHR12548:SF9">
    <property type="entry name" value="TRANSCRIPTION FACTOR DP"/>
    <property type="match status" value="1"/>
</dbReference>
<dbReference type="SUPFAM" id="SSF46785">
    <property type="entry name" value="Winged helix' DNA-binding domain"/>
    <property type="match status" value="1"/>
</dbReference>
<keyword evidence="4" id="KW-1185">Reference proteome</keyword>
<dbReference type="Pfam" id="PF22788">
    <property type="entry name" value="COP9_hel_rpt"/>
    <property type="match status" value="1"/>
</dbReference>
<dbReference type="GO" id="GO:0051726">
    <property type="term" value="P:regulation of cell cycle"/>
    <property type="evidence" value="ECO:0007669"/>
    <property type="project" value="InterPro"/>
</dbReference>
<dbReference type="SMART" id="SM01372">
    <property type="entry name" value="E2F_TDP"/>
    <property type="match status" value="1"/>
</dbReference>
<comment type="caution">
    <text evidence="3">The sequence shown here is derived from an EMBL/GenBank/DDBJ whole genome shotgun (WGS) entry which is preliminary data.</text>
</comment>
<evidence type="ECO:0000313" key="3">
    <source>
        <dbReference type="EMBL" id="KRX05110.1"/>
    </source>
</evidence>
<reference evidence="3 4" key="1">
    <citation type="journal article" date="2015" name="Sci. Rep.">
        <title>Genome of the facultative scuticociliatosis pathogen Pseudocohnilembus persalinus provides insight into its virulence through horizontal gene transfer.</title>
        <authorList>
            <person name="Xiong J."/>
            <person name="Wang G."/>
            <person name="Cheng J."/>
            <person name="Tian M."/>
            <person name="Pan X."/>
            <person name="Warren A."/>
            <person name="Jiang C."/>
            <person name="Yuan D."/>
            <person name="Miao W."/>
        </authorList>
    </citation>
    <scope>NUCLEOTIDE SEQUENCE [LARGE SCALE GENOMIC DNA]</scope>
    <source>
        <strain evidence="3">36N120E</strain>
    </source>
</reference>
<dbReference type="GO" id="GO:0005634">
    <property type="term" value="C:nucleus"/>
    <property type="evidence" value="ECO:0007669"/>
    <property type="project" value="UniProtKB-SubCell"/>
</dbReference>
<dbReference type="Pfam" id="PF02319">
    <property type="entry name" value="WHD_E2F_TDP"/>
    <property type="match status" value="1"/>
</dbReference>
<sequence>MIQKMIIPEVQGAKEEQNVKRRVYDALNVLIAAGVIKKEGKQVKCHQIDKFSEEERKEKLVQKKKLEKDISNNATHLAIRALQVALIKLNKVQASFTTINTIFLQLCIEHRFYKQAVKVIRMPIVNIIPKSQADDLDLAIYFYHAGEIMTECKYFKEAQQFFQDCLQFQFKQIYEVHQEAKKKLILLNIRKGKFSDYKEDKKQSAITRNTSDEVLNVVQL</sequence>
<dbReference type="InParanoid" id="A0A0V0QS96"/>
<dbReference type="EMBL" id="LDAU01000110">
    <property type="protein sequence ID" value="KRX05110.1"/>
    <property type="molecule type" value="Genomic_DNA"/>
</dbReference>
<evidence type="ECO:0000259" key="2">
    <source>
        <dbReference type="SMART" id="SM01372"/>
    </source>
</evidence>
<keyword evidence="1" id="KW-0238">DNA-binding</keyword>
<evidence type="ECO:0000256" key="1">
    <source>
        <dbReference type="RuleBase" id="RU003796"/>
    </source>
</evidence>
<dbReference type="GO" id="GO:0005667">
    <property type="term" value="C:transcription regulator complex"/>
    <property type="evidence" value="ECO:0007669"/>
    <property type="project" value="InterPro"/>
</dbReference>
<dbReference type="PANTHER" id="PTHR12548">
    <property type="entry name" value="TRANSCRIPTION FACTOR DP"/>
    <property type="match status" value="1"/>
</dbReference>
<dbReference type="GO" id="GO:0000977">
    <property type="term" value="F:RNA polymerase II transcription regulatory region sequence-specific DNA binding"/>
    <property type="evidence" value="ECO:0007669"/>
    <property type="project" value="TreeGrafter"/>
</dbReference>
<dbReference type="InterPro" id="IPR036388">
    <property type="entry name" value="WH-like_DNA-bd_sf"/>
</dbReference>
<dbReference type="InterPro" id="IPR036390">
    <property type="entry name" value="WH_DNA-bd_sf"/>
</dbReference>
<evidence type="ECO:0000313" key="4">
    <source>
        <dbReference type="Proteomes" id="UP000054937"/>
    </source>
</evidence>